<sequence length="73" mass="8257">MLPLQLECTLYFENNPYAYETVDGLSVRLGRKAEDLEKILEHLVSLNIVEVIGKGATAIYHYNQPELVHGVEV</sequence>
<dbReference type="Proteomes" id="UP000480185">
    <property type="component" value="Unassembled WGS sequence"/>
</dbReference>
<accession>A0A6G1X4B5</accession>
<proteinExistence type="predicted"/>
<dbReference type="EMBL" id="WJNH01000002">
    <property type="protein sequence ID" value="MRG85720.1"/>
    <property type="molecule type" value="Genomic_DNA"/>
</dbReference>
<protein>
    <submittedName>
        <fullName evidence="1">Uncharacterized protein</fullName>
    </submittedName>
</protein>
<evidence type="ECO:0000313" key="2">
    <source>
        <dbReference type="Proteomes" id="UP000480185"/>
    </source>
</evidence>
<reference evidence="1 2" key="1">
    <citation type="submission" date="2019-11" db="EMBL/GenBank/DDBJ databases">
        <authorList>
            <person name="Li J."/>
        </authorList>
    </citation>
    <scope>NUCLEOTIDE SEQUENCE [LARGE SCALE GENOMIC DNA]</scope>
    <source>
        <strain evidence="1 2">J4</strain>
    </source>
</reference>
<comment type="caution">
    <text evidence="1">The sequence shown here is derived from an EMBL/GenBank/DDBJ whole genome shotgun (WGS) entry which is preliminary data.</text>
</comment>
<gene>
    <name evidence="1" type="ORF">GH754_05145</name>
</gene>
<dbReference type="OrthoDB" id="2390233at2"/>
<keyword evidence="2" id="KW-1185">Reference proteome</keyword>
<name>A0A6G1X4B5_9BACI</name>
<evidence type="ECO:0000313" key="1">
    <source>
        <dbReference type="EMBL" id="MRG85720.1"/>
    </source>
</evidence>
<organism evidence="1 2">
    <name type="scientific">Salinibacillus xinjiangensis</name>
    <dbReference type="NCBI Taxonomy" id="1229268"/>
    <lineage>
        <taxon>Bacteria</taxon>
        <taxon>Bacillati</taxon>
        <taxon>Bacillota</taxon>
        <taxon>Bacilli</taxon>
        <taxon>Bacillales</taxon>
        <taxon>Bacillaceae</taxon>
        <taxon>Salinibacillus</taxon>
    </lineage>
</organism>
<dbReference type="AlphaFoldDB" id="A0A6G1X4B5"/>